<feature type="transmembrane region" description="Helical" evidence="6">
    <location>
        <begin position="256"/>
        <end position="276"/>
    </location>
</feature>
<feature type="transmembrane region" description="Helical" evidence="6">
    <location>
        <begin position="125"/>
        <end position="146"/>
    </location>
</feature>
<accession>A0A0W0D4I4</accession>
<feature type="transmembrane region" description="Helical" evidence="6">
    <location>
        <begin position="447"/>
        <end position="467"/>
    </location>
</feature>
<dbReference type="EMBL" id="LLZZ01000186">
    <property type="protein sequence ID" value="KTA95195.1"/>
    <property type="molecule type" value="Genomic_DNA"/>
</dbReference>
<dbReference type="PANTHER" id="PTHR10383:SF9">
    <property type="entry name" value="SERINE INCORPORATOR, ISOFORM F"/>
    <property type="match status" value="1"/>
</dbReference>
<keyword evidence="3 6" id="KW-0812">Transmembrane</keyword>
<dbReference type="GO" id="GO:0000329">
    <property type="term" value="C:fungal-type vacuole membrane"/>
    <property type="evidence" value="ECO:0007669"/>
    <property type="project" value="EnsemblFungi"/>
</dbReference>
<sequence>MGAIISLPISAASTFTFSMLSGCCFNLLSNIASKVGSSSLGVRLLYAIWLLMNSLLSWITLSANKSLLFPGRSCTSTGECGFFTVHRLNFALGMLHLILAGALIKVKSTKDARATIQNSWWSLKFLTYILLIVASFLIPNEFYIFFSKWVSVPSGVIFILVGLILLVDFAHEWAETCIFHVEQEDENSNFWKNFLVAGTASMYTGAIAMTIAMYIVFCRDNCNMNKVAVNMNLVLILITLIIAIHPRVQQSNPKSGLAQSSMVAFYCTYLTMSAMASEPDDKMCNPLVRSNGTRKASVILGSLFTFVAIAYTTTRAAANSAFQGSAAEGPIYLPDDIEYEGLGGQSRNQLRYEAIKQAVEEGSLPESALYDHSWMGASPSLNNRNETELDINDDEVNGTQYNYSLFHVIFFLATQWIAILLTINVTHDDVGNFVPVGRTYFYSWVKIVSAWICYGLYSWTVLAPVFMPYRFDYEDYY</sequence>
<feature type="transmembrane region" description="Helical" evidence="6">
    <location>
        <begin position="405"/>
        <end position="427"/>
    </location>
</feature>
<dbReference type="VEuPathDB" id="FungiDB:GVI51_L06215"/>
<organism evidence="7 9">
    <name type="scientific">Candida glabrata</name>
    <name type="common">Yeast</name>
    <name type="synonym">Torulopsis glabrata</name>
    <dbReference type="NCBI Taxonomy" id="5478"/>
    <lineage>
        <taxon>Eukaryota</taxon>
        <taxon>Fungi</taxon>
        <taxon>Dikarya</taxon>
        <taxon>Ascomycota</taxon>
        <taxon>Saccharomycotina</taxon>
        <taxon>Saccharomycetes</taxon>
        <taxon>Saccharomycetales</taxon>
        <taxon>Saccharomycetaceae</taxon>
        <taxon>Nakaseomyces</taxon>
    </lineage>
</organism>
<dbReference type="VEuPathDB" id="FungiDB:GWK60_L08877"/>
<comment type="caution">
    <text evidence="7">The sequence shown here is derived from an EMBL/GenBank/DDBJ whole genome shotgun (WGS) entry which is preliminary data.</text>
</comment>
<comment type="similarity">
    <text evidence="2">Belongs to the TDE1 family.</text>
</comment>
<evidence type="ECO:0000256" key="3">
    <source>
        <dbReference type="ARBA" id="ARBA00022692"/>
    </source>
</evidence>
<keyword evidence="4 6" id="KW-1133">Transmembrane helix</keyword>
<dbReference type="Proteomes" id="UP000054886">
    <property type="component" value="Unassembled WGS sequence"/>
</dbReference>
<dbReference type="VEuPathDB" id="FungiDB:GW608_L08899"/>
<feature type="transmembrane region" description="Helical" evidence="6">
    <location>
        <begin position="152"/>
        <end position="173"/>
    </location>
</feature>
<dbReference type="VEuPathDB" id="FungiDB:B1J91_L06358g"/>
<dbReference type="PANTHER" id="PTHR10383">
    <property type="entry name" value="SERINE INCORPORATOR"/>
    <property type="match status" value="1"/>
</dbReference>
<feature type="transmembrane region" description="Helical" evidence="6">
    <location>
        <begin position="81"/>
        <end position="104"/>
    </location>
</feature>
<feature type="transmembrane region" description="Helical" evidence="6">
    <location>
        <begin position="40"/>
        <end position="61"/>
    </location>
</feature>
<feature type="transmembrane region" description="Helical" evidence="6">
    <location>
        <begin position="296"/>
        <end position="313"/>
    </location>
</feature>
<evidence type="ECO:0000256" key="4">
    <source>
        <dbReference type="ARBA" id="ARBA00022989"/>
    </source>
</evidence>
<evidence type="ECO:0000256" key="1">
    <source>
        <dbReference type="ARBA" id="ARBA00004141"/>
    </source>
</evidence>
<evidence type="ECO:0000256" key="6">
    <source>
        <dbReference type="SAM" id="Phobius"/>
    </source>
</evidence>
<dbReference type="OrthoDB" id="5963193at2759"/>
<evidence type="ECO:0000313" key="9">
    <source>
        <dbReference type="Proteomes" id="UP000054886"/>
    </source>
</evidence>
<proteinExistence type="inferred from homology"/>
<feature type="transmembrane region" description="Helical" evidence="6">
    <location>
        <begin position="194"/>
        <end position="215"/>
    </location>
</feature>
<feature type="transmembrane region" description="Helical" evidence="6">
    <location>
        <begin position="6"/>
        <end position="28"/>
    </location>
</feature>
<evidence type="ECO:0000313" key="7">
    <source>
        <dbReference type="EMBL" id="KTA95195.1"/>
    </source>
</evidence>
<evidence type="ECO:0000256" key="5">
    <source>
        <dbReference type="ARBA" id="ARBA00023136"/>
    </source>
</evidence>
<evidence type="ECO:0000313" key="8">
    <source>
        <dbReference type="EMBL" id="KTA98728.1"/>
    </source>
</evidence>
<name>A0A0W0D4I4_CANGB</name>
<dbReference type="GO" id="GO:0005768">
    <property type="term" value="C:endosome"/>
    <property type="evidence" value="ECO:0007669"/>
    <property type="project" value="EnsemblFungi"/>
</dbReference>
<feature type="transmembrane region" description="Helical" evidence="6">
    <location>
        <begin position="227"/>
        <end position="244"/>
    </location>
</feature>
<dbReference type="GO" id="GO:0045121">
    <property type="term" value="C:membrane raft"/>
    <property type="evidence" value="ECO:0007669"/>
    <property type="project" value="EnsemblFungi"/>
</dbReference>
<keyword evidence="5 6" id="KW-0472">Membrane</keyword>
<comment type="subcellular location">
    <subcellularLocation>
        <location evidence="1">Membrane</location>
        <topology evidence="1">Multi-pass membrane protein</topology>
    </subcellularLocation>
</comment>
<gene>
    <name evidence="8" type="ORF">AO440_005093</name>
    <name evidence="7" type="ORF">AO440_005561</name>
</gene>
<dbReference type="EMBL" id="LLZZ01000152">
    <property type="protein sequence ID" value="KTA98728.1"/>
    <property type="molecule type" value="Genomic_DNA"/>
</dbReference>
<reference evidence="7 9" key="1">
    <citation type="submission" date="2015-10" db="EMBL/GenBank/DDBJ databases">
        <title>Draft genomes sequences of Candida glabrata isolates 1A, 1B, 2A, 2B, 3A and 3B.</title>
        <authorList>
            <person name="Haavelsrud O.E."/>
            <person name="Gaustad P."/>
        </authorList>
    </citation>
    <scope>NUCLEOTIDE SEQUENCE [LARGE SCALE GENOMIC DNA]</scope>
    <source>
        <strain evidence="7">910700640</strain>
    </source>
</reference>
<dbReference type="AlphaFoldDB" id="A0A0W0D4I4"/>
<protein>
    <submittedName>
        <fullName evidence="7">Membrane protein TMS1</fullName>
    </submittedName>
</protein>
<dbReference type="VEuPathDB" id="FungiDB:CAGL0L06358g"/>
<dbReference type="InterPro" id="IPR005016">
    <property type="entry name" value="TDE1/TMS"/>
</dbReference>
<dbReference type="Pfam" id="PF03348">
    <property type="entry name" value="Serinc"/>
    <property type="match status" value="1"/>
</dbReference>
<evidence type="ECO:0000256" key="2">
    <source>
        <dbReference type="ARBA" id="ARBA00006665"/>
    </source>
</evidence>